<protein>
    <recommendedName>
        <fullName evidence="2">Runt domain-containing protein</fullName>
    </recommendedName>
</protein>
<proteinExistence type="predicted"/>
<evidence type="ECO:0000259" key="2">
    <source>
        <dbReference type="PROSITE" id="PS51062"/>
    </source>
</evidence>
<sequence>MTEPKQIATLPPIEEISGDVPRSPRTGEPRRPAVVLVAAVASYLAVAALAFTYGWHWYRAVYPATYPGSSRLVRWIEPDPGKWLSLTLEGALAVALIVAAGAVGVAGFQAWNGWPWSRWMALAGVVLTAGFTAITNDYGYIGLGLAVVVAVLTFLPRTYYQQWRDIRAERTEPYRRPDGIFYGRLPRYR</sequence>
<evidence type="ECO:0000313" key="4">
    <source>
        <dbReference type="Proteomes" id="UP000712713"/>
    </source>
</evidence>
<dbReference type="AlphaFoldDB" id="A0A921ESA2"/>
<accession>A0A921ESA2</accession>
<evidence type="ECO:0000256" key="1">
    <source>
        <dbReference type="SAM" id="Phobius"/>
    </source>
</evidence>
<feature type="transmembrane region" description="Helical" evidence="1">
    <location>
        <begin position="116"/>
        <end position="134"/>
    </location>
</feature>
<dbReference type="InterPro" id="IPR013524">
    <property type="entry name" value="Runt_dom"/>
</dbReference>
<feature type="transmembrane region" description="Helical" evidence="1">
    <location>
        <begin position="33"/>
        <end position="55"/>
    </location>
</feature>
<gene>
    <name evidence="3" type="ORF">K8V15_11230</name>
</gene>
<reference evidence="3" key="2">
    <citation type="submission" date="2021-09" db="EMBL/GenBank/DDBJ databases">
        <authorList>
            <person name="Gilroy R."/>
        </authorList>
    </citation>
    <scope>NUCLEOTIDE SEQUENCE</scope>
    <source>
        <strain evidence="3">ChiGjej3B3-7470</strain>
    </source>
</reference>
<organism evidence="3 4">
    <name type="scientific">Tessaracoccus flavescens</name>
    <dbReference type="NCBI Taxonomy" id="399497"/>
    <lineage>
        <taxon>Bacteria</taxon>
        <taxon>Bacillati</taxon>
        <taxon>Actinomycetota</taxon>
        <taxon>Actinomycetes</taxon>
        <taxon>Propionibacteriales</taxon>
        <taxon>Propionibacteriaceae</taxon>
        <taxon>Tessaracoccus</taxon>
    </lineage>
</organism>
<keyword evidence="1" id="KW-0472">Membrane</keyword>
<dbReference type="GO" id="GO:0003677">
    <property type="term" value="F:DNA binding"/>
    <property type="evidence" value="ECO:0007669"/>
    <property type="project" value="InterPro"/>
</dbReference>
<keyword evidence="1" id="KW-0812">Transmembrane</keyword>
<comment type="caution">
    <text evidence="3">The sequence shown here is derived from an EMBL/GenBank/DDBJ whole genome shotgun (WGS) entry which is preliminary data.</text>
</comment>
<feature type="transmembrane region" description="Helical" evidence="1">
    <location>
        <begin position="140"/>
        <end position="160"/>
    </location>
</feature>
<dbReference type="GO" id="GO:0003700">
    <property type="term" value="F:DNA-binding transcription factor activity"/>
    <property type="evidence" value="ECO:0007669"/>
    <property type="project" value="InterPro"/>
</dbReference>
<keyword evidence="1" id="KW-1133">Transmembrane helix</keyword>
<dbReference type="PROSITE" id="PS51062">
    <property type="entry name" value="RUNT"/>
    <property type="match status" value="1"/>
</dbReference>
<name>A0A921ESA2_9ACTN</name>
<feature type="transmembrane region" description="Helical" evidence="1">
    <location>
        <begin position="83"/>
        <end position="104"/>
    </location>
</feature>
<dbReference type="EMBL" id="DYZF01000284">
    <property type="protein sequence ID" value="HJE52525.1"/>
    <property type="molecule type" value="Genomic_DNA"/>
</dbReference>
<feature type="domain" description="Runt" evidence="2">
    <location>
        <begin position="1"/>
        <end position="26"/>
    </location>
</feature>
<dbReference type="Proteomes" id="UP000712713">
    <property type="component" value="Unassembled WGS sequence"/>
</dbReference>
<reference evidence="3" key="1">
    <citation type="journal article" date="2021" name="PeerJ">
        <title>Extensive microbial diversity within the chicken gut microbiome revealed by metagenomics and culture.</title>
        <authorList>
            <person name="Gilroy R."/>
            <person name="Ravi A."/>
            <person name="Getino M."/>
            <person name="Pursley I."/>
            <person name="Horton D.L."/>
            <person name="Alikhan N.F."/>
            <person name="Baker D."/>
            <person name="Gharbi K."/>
            <person name="Hall N."/>
            <person name="Watson M."/>
            <person name="Adriaenssens E.M."/>
            <person name="Foster-Nyarko E."/>
            <person name="Jarju S."/>
            <person name="Secka A."/>
            <person name="Antonio M."/>
            <person name="Oren A."/>
            <person name="Chaudhuri R.R."/>
            <person name="La Ragione R."/>
            <person name="Hildebrand F."/>
            <person name="Pallen M.J."/>
        </authorList>
    </citation>
    <scope>NUCLEOTIDE SEQUENCE</scope>
    <source>
        <strain evidence="3">ChiGjej3B3-7470</strain>
    </source>
</reference>
<evidence type="ECO:0000313" key="3">
    <source>
        <dbReference type="EMBL" id="HJE52525.1"/>
    </source>
</evidence>